<keyword evidence="2 5" id="KW-0285">Flavoprotein</keyword>
<evidence type="ECO:0000256" key="3">
    <source>
        <dbReference type="ARBA" id="ARBA00022643"/>
    </source>
</evidence>
<gene>
    <name evidence="7" type="primary">nfsA</name>
    <name evidence="7" type="ORF">QE109_11060</name>
</gene>
<dbReference type="NCBIfam" id="NF008033">
    <property type="entry name" value="PRK10765.1"/>
    <property type="match status" value="1"/>
</dbReference>
<evidence type="ECO:0000313" key="7">
    <source>
        <dbReference type="EMBL" id="MDH8678691.1"/>
    </source>
</evidence>
<organism evidence="7 8">
    <name type="scientific">Fusibacter bizertensis</name>
    <dbReference type="NCBI Taxonomy" id="1488331"/>
    <lineage>
        <taxon>Bacteria</taxon>
        <taxon>Bacillati</taxon>
        <taxon>Bacillota</taxon>
        <taxon>Clostridia</taxon>
        <taxon>Eubacteriales</taxon>
        <taxon>Eubacteriales Family XII. Incertae Sedis</taxon>
        <taxon>Fusibacter</taxon>
    </lineage>
</organism>
<dbReference type="Pfam" id="PF00881">
    <property type="entry name" value="Nitroreductase"/>
    <property type="match status" value="1"/>
</dbReference>
<reference evidence="7 8" key="1">
    <citation type="submission" date="2023-04" db="EMBL/GenBank/DDBJ databases">
        <title>Fusibacter bizertensis strain WBS, isolated from littoral bottom sediments of the Arctic seas - biochemical and genomic analysis.</title>
        <authorList>
            <person name="Brioukhanov A.L."/>
        </authorList>
    </citation>
    <scope>NUCLEOTIDE SEQUENCE [LARGE SCALE GENOMIC DNA]</scope>
    <source>
        <strain evidence="7 8">WBS</strain>
    </source>
</reference>
<comment type="similarity">
    <text evidence="1 5">Belongs to the flavin oxidoreductase frp family.</text>
</comment>
<proteinExistence type="inferred from homology"/>
<comment type="caution">
    <text evidence="7">The sequence shown here is derived from an EMBL/GenBank/DDBJ whole genome shotgun (WGS) entry which is preliminary data.</text>
</comment>
<dbReference type="EMBL" id="JARYZI010000007">
    <property type="protein sequence ID" value="MDH8678691.1"/>
    <property type="molecule type" value="Genomic_DNA"/>
</dbReference>
<dbReference type="InterPro" id="IPR016446">
    <property type="entry name" value="Flavin_OxRdtase_Frp"/>
</dbReference>
<dbReference type="SUPFAM" id="SSF55469">
    <property type="entry name" value="FMN-dependent nitroreductase-like"/>
    <property type="match status" value="1"/>
</dbReference>
<evidence type="ECO:0000256" key="2">
    <source>
        <dbReference type="ARBA" id="ARBA00022630"/>
    </source>
</evidence>
<dbReference type="PANTHER" id="PTHR43425">
    <property type="entry name" value="OXYGEN-INSENSITIVE NADPH NITROREDUCTASE"/>
    <property type="match status" value="1"/>
</dbReference>
<feature type="domain" description="Nitroreductase" evidence="6">
    <location>
        <begin position="10"/>
        <end position="171"/>
    </location>
</feature>
<keyword evidence="5" id="KW-0521">NADP</keyword>
<accession>A0ABT6NE48</accession>
<dbReference type="PIRSF" id="PIRSF005426">
    <property type="entry name" value="Frp"/>
    <property type="match status" value="1"/>
</dbReference>
<evidence type="ECO:0000256" key="1">
    <source>
        <dbReference type="ARBA" id="ARBA00008366"/>
    </source>
</evidence>
<dbReference type="Proteomes" id="UP001158045">
    <property type="component" value="Unassembled WGS sequence"/>
</dbReference>
<evidence type="ECO:0000256" key="4">
    <source>
        <dbReference type="ARBA" id="ARBA00023002"/>
    </source>
</evidence>
<name>A0ABT6NE48_9FIRM</name>
<dbReference type="PANTHER" id="PTHR43425:SF2">
    <property type="entry name" value="OXYGEN-INSENSITIVE NADPH NITROREDUCTASE"/>
    <property type="match status" value="1"/>
</dbReference>
<keyword evidence="8" id="KW-1185">Reference proteome</keyword>
<evidence type="ECO:0000259" key="6">
    <source>
        <dbReference type="Pfam" id="PF00881"/>
    </source>
</evidence>
<evidence type="ECO:0000313" key="8">
    <source>
        <dbReference type="Proteomes" id="UP001158045"/>
    </source>
</evidence>
<dbReference type="InterPro" id="IPR000415">
    <property type="entry name" value="Nitroreductase-like"/>
</dbReference>
<sequence>MNQTLELMLSHRSIRKFTDQKVDERELDIIIRAAQAAATSSFLQAYSIIDVKDPEIRAQLKTLCGDQEYVEKSPIFLVFCGDTHRIKTVCESEKVLQSDQGDSSYESGWTETFIIATVDAAIAGQNAMLAAESLGLGGVYIGGIRNHAQEASKLLKLPEEVYPVFGMCLGYPAQDPEVKQRLPKQIVYHVDQYSEMDEATLEAYDTKISDYYVKRTKGKIKDSWSEAVSKKFVQEKREHMLKFLQDRGFIKR</sequence>
<evidence type="ECO:0000256" key="5">
    <source>
        <dbReference type="PIRNR" id="PIRNR005426"/>
    </source>
</evidence>
<dbReference type="CDD" id="cd02146">
    <property type="entry name" value="NfsA-like"/>
    <property type="match status" value="1"/>
</dbReference>
<dbReference type="RefSeq" id="WP_281094566.1">
    <property type="nucleotide sequence ID" value="NZ_JARYZI010000007.1"/>
</dbReference>
<dbReference type="Gene3D" id="3.40.109.10">
    <property type="entry name" value="NADH Oxidase"/>
    <property type="match status" value="1"/>
</dbReference>
<protein>
    <submittedName>
        <fullName evidence="7">Oxygen-insensitive NADPH nitroreductase</fullName>
    </submittedName>
</protein>
<keyword evidence="3 5" id="KW-0288">FMN</keyword>
<keyword evidence="4 5" id="KW-0560">Oxidoreductase</keyword>
<dbReference type="InterPro" id="IPR029479">
    <property type="entry name" value="Nitroreductase"/>
</dbReference>